<name>A0A7K1UDH1_9BACT</name>
<evidence type="ECO:0000313" key="2">
    <source>
        <dbReference type="Proteomes" id="UP000461730"/>
    </source>
</evidence>
<dbReference type="AlphaFoldDB" id="A0A7K1UDH1"/>
<evidence type="ECO:0000313" key="1">
    <source>
        <dbReference type="EMBL" id="MVT12373.1"/>
    </source>
</evidence>
<protein>
    <recommendedName>
        <fullName evidence="3">Lipoprotein</fullName>
    </recommendedName>
</protein>
<keyword evidence="2" id="KW-1185">Reference proteome</keyword>
<dbReference type="PROSITE" id="PS51257">
    <property type="entry name" value="PROKAR_LIPOPROTEIN"/>
    <property type="match status" value="1"/>
</dbReference>
<accession>A0A7K1UDH1</accession>
<evidence type="ECO:0008006" key="3">
    <source>
        <dbReference type="Google" id="ProtNLM"/>
    </source>
</evidence>
<organism evidence="1 2">
    <name type="scientific">Chitinophaga tropicalis</name>
    <dbReference type="NCBI Taxonomy" id="2683588"/>
    <lineage>
        <taxon>Bacteria</taxon>
        <taxon>Pseudomonadati</taxon>
        <taxon>Bacteroidota</taxon>
        <taxon>Chitinophagia</taxon>
        <taxon>Chitinophagales</taxon>
        <taxon>Chitinophagaceae</taxon>
        <taxon>Chitinophaga</taxon>
    </lineage>
</organism>
<dbReference type="Proteomes" id="UP000461730">
    <property type="component" value="Unassembled WGS sequence"/>
</dbReference>
<comment type="caution">
    <text evidence="1">The sequence shown here is derived from an EMBL/GenBank/DDBJ whole genome shotgun (WGS) entry which is preliminary data.</text>
</comment>
<dbReference type="EMBL" id="WRXN01000024">
    <property type="protein sequence ID" value="MVT12373.1"/>
    <property type="molecule type" value="Genomic_DNA"/>
</dbReference>
<sequence>MKYPLWVAVPICLLLSCNGSGDGTAENQPPPPYKKYRKGKFFSYVNEGKHRHKYLIVRNDSMQTEVDRSTGHKSILKISWEDSSHYELRYQYSLPAMKDLKQEALRKANVMKVTITGGNNEYYLYKSVVTGTDFQMKDTIWLKRRDNR</sequence>
<reference evidence="1 2" key="1">
    <citation type="submission" date="2019-12" db="EMBL/GenBank/DDBJ databases">
        <title>Chitinophaga sp. strain ysch24 (GDMCC 1.1355), whole genome shotgun sequence.</title>
        <authorList>
            <person name="Zhang X."/>
        </authorList>
    </citation>
    <scope>NUCLEOTIDE SEQUENCE [LARGE SCALE GENOMIC DNA]</scope>
    <source>
        <strain evidence="2">ysch24</strain>
    </source>
</reference>
<gene>
    <name evidence="1" type="ORF">GO493_29235</name>
</gene>
<proteinExistence type="predicted"/>
<dbReference type="RefSeq" id="WP_157309792.1">
    <property type="nucleotide sequence ID" value="NZ_WRXN01000024.1"/>
</dbReference>